<evidence type="ECO:0000256" key="4">
    <source>
        <dbReference type="ARBA" id="ARBA00022840"/>
    </source>
</evidence>
<dbReference type="Gene3D" id="3.40.50.300">
    <property type="entry name" value="P-loop containing nucleotide triphosphate hydrolases"/>
    <property type="match status" value="2"/>
</dbReference>
<dbReference type="Pfam" id="PF13361">
    <property type="entry name" value="UvrD_C"/>
    <property type="match status" value="1"/>
</dbReference>
<keyword evidence="2" id="KW-0378">Hydrolase</keyword>
<keyword evidence="3 11" id="KW-0347">Helicase</keyword>
<dbReference type="InterPro" id="IPR027417">
    <property type="entry name" value="P-loop_NTPase"/>
</dbReference>
<dbReference type="GO" id="GO:0031297">
    <property type="term" value="P:replication fork processing"/>
    <property type="evidence" value="ECO:0007669"/>
    <property type="project" value="TreeGrafter"/>
</dbReference>
<evidence type="ECO:0000256" key="1">
    <source>
        <dbReference type="ARBA" id="ARBA00022741"/>
    </source>
</evidence>
<dbReference type="GO" id="GO:0016887">
    <property type="term" value="F:ATP hydrolysis activity"/>
    <property type="evidence" value="ECO:0007669"/>
    <property type="project" value="RHEA"/>
</dbReference>
<accession>A0A5C7W646</accession>
<evidence type="ECO:0000256" key="3">
    <source>
        <dbReference type="ARBA" id="ARBA00022806"/>
    </source>
</evidence>
<dbReference type="Pfam" id="PF00580">
    <property type="entry name" value="UvrD-helicase"/>
    <property type="match status" value="1"/>
</dbReference>
<dbReference type="GO" id="GO:0043138">
    <property type="term" value="F:3'-5' DNA helicase activity"/>
    <property type="evidence" value="ECO:0007669"/>
    <property type="project" value="UniProtKB-EC"/>
</dbReference>
<feature type="domain" description="UvrD-like helicase ATP-binding" evidence="9">
    <location>
        <begin position="201"/>
        <end position="245"/>
    </location>
</feature>
<dbReference type="Proteomes" id="UP000321110">
    <property type="component" value="Unassembled WGS sequence"/>
</dbReference>
<dbReference type="InterPro" id="IPR014016">
    <property type="entry name" value="UvrD-like_ATP-bd"/>
</dbReference>
<evidence type="ECO:0000256" key="6">
    <source>
        <dbReference type="ARBA" id="ARBA00034617"/>
    </source>
</evidence>
<dbReference type="InterPro" id="IPR000212">
    <property type="entry name" value="DNA_helicase_UvrD/REP"/>
</dbReference>
<evidence type="ECO:0000256" key="2">
    <source>
        <dbReference type="ARBA" id="ARBA00022801"/>
    </source>
</evidence>
<sequence length="482" mass="52600">MHAPTDEQARVRSAAVDLLHEPRGIIKTLAGAGCGKTTTLIGSAADCKKAGATRLCYLALNKPLVETGQESFKNLAIVKTFNALAYEGANVANSNRKIGNIYPAQVVEAFGLQSKRLPTDVSTFARIVLAVVSGFCQSSATEISASHLPYWVKDATVAALALKYASVLFQAACPGVNTSLPLPHDLYVKAWQLRGCPGLGQYDFVFLDEAQDAAGVTLSCLAYAKRACYVGDAAQQIYAFRGAQDAMLKVPGRTYPLSLSFRFGEEIAEAANRVISSKSNRSEVLLRGLPGKGSTIGPIQRGEAQTRIFRTNTSVLKEALNLSDLGVTTQIVGDMSEMRHKIEGAYSLLKGATHEVKHPAFQQFKNWDELEGWMYRNQDTEITQIANLVKAYVRRIDALLKICSKQASSGEVRLITAHRAKGCEWDNVVIGQDFDERLDGLLLNGRSRSPQADEELNLLYVALTRTRKRLESKSEALKAILK</sequence>
<evidence type="ECO:0000256" key="8">
    <source>
        <dbReference type="ARBA" id="ARBA00048988"/>
    </source>
</evidence>
<evidence type="ECO:0000256" key="7">
    <source>
        <dbReference type="ARBA" id="ARBA00034808"/>
    </source>
</evidence>
<name>A0A5C7W646_AQUAC</name>
<dbReference type="AlphaFoldDB" id="A0A5C7W646"/>
<dbReference type="InterPro" id="IPR014017">
    <property type="entry name" value="DNA_helicase_UvrD-like_C"/>
</dbReference>
<dbReference type="GO" id="GO:0000724">
    <property type="term" value="P:double-strand break repair via homologous recombination"/>
    <property type="evidence" value="ECO:0007669"/>
    <property type="project" value="TreeGrafter"/>
</dbReference>
<keyword evidence="1" id="KW-0547">Nucleotide-binding</keyword>
<dbReference type="SUPFAM" id="SSF52540">
    <property type="entry name" value="P-loop containing nucleoside triphosphate hydrolases"/>
    <property type="match status" value="1"/>
</dbReference>
<gene>
    <name evidence="11" type="ORF">E6Q69_10120</name>
</gene>
<evidence type="ECO:0000313" key="12">
    <source>
        <dbReference type="Proteomes" id="UP000321110"/>
    </source>
</evidence>
<dbReference type="PANTHER" id="PTHR11070:SF30">
    <property type="entry name" value="F-BOX DNA HELICASE 1"/>
    <property type="match status" value="1"/>
</dbReference>
<proteinExistence type="predicted"/>
<dbReference type="EMBL" id="SSFO01000168">
    <property type="protein sequence ID" value="TXI31964.1"/>
    <property type="molecule type" value="Genomic_DNA"/>
</dbReference>
<reference evidence="11 12" key="1">
    <citation type="submission" date="2018-09" db="EMBL/GenBank/DDBJ databases">
        <title>Metagenome Assembled Genomes from an Advanced Water Purification Facility.</title>
        <authorList>
            <person name="Stamps B.W."/>
            <person name="Spear J.R."/>
        </authorList>
    </citation>
    <scope>NUCLEOTIDE SEQUENCE [LARGE SCALE GENOMIC DNA]</scope>
    <source>
        <strain evidence="11">Bin_52_1</strain>
    </source>
</reference>
<protein>
    <recommendedName>
        <fullName evidence="7">DNA 3'-5' helicase</fullName>
        <ecNumber evidence="7">5.6.2.4</ecNumber>
    </recommendedName>
</protein>
<comment type="caution">
    <text evidence="11">The sequence shown here is derived from an EMBL/GenBank/DDBJ whole genome shotgun (WGS) entry which is preliminary data.</text>
</comment>
<organism evidence="11 12">
    <name type="scientific">Aquipseudomonas alcaligenes</name>
    <name type="common">Pseudomonas alcaligenes</name>
    <dbReference type="NCBI Taxonomy" id="43263"/>
    <lineage>
        <taxon>Bacteria</taxon>
        <taxon>Pseudomonadati</taxon>
        <taxon>Pseudomonadota</taxon>
        <taxon>Gammaproteobacteria</taxon>
        <taxon>Pseudomonadales</taxon>
        <taxon>Pseudomonadaceae</taxon>
        <taxon>Aquipseudomonas</taxon>
    </lineage>
</organism>
<dbReference type="PANTHER" id="PTHR11070">
    <property type="entry name" value="UVRD / RECB / PCRA DNA HELICASE FAMILY MEMBER"/>
    <property type="match status" value="1"/>
</dbReference>
<comment type="catalytic activity">
    <reaction evidence="6">
        <text>Couples ATP hydrolysis with the unwinding of duplex DNA by translocating in the 3'-5' direction.</text>
        <dbReference type="EC" id="5.6.2.4"/>
    </reaction>
</comment>
<evidence type="ECO:0000259" key="9">
    <source>
        <dbReference type="Pfam" id="PF00580"/>
    </source>
</evidence>
<evidence type="ECO:0000259" key="10">
    <source>
        <dbReference type="Pfam" id="PF13361"/>
    </source>
</evidence>
<dbReference type="GO" id="GO:0003677">
    <property type="term" value="F:DNA binding"/>
    <property type="evidence" value="ECO:0007669"/>
    <property type="project" value="InterPro"/>
</dbReference>
<comment type="catalytic activity">
    <reaction evidence="8">
        <text>ATP + H2O = ADP + phosphate + H(+)</text>
        <dbReference type="Rhea" id="RHEA:13065"/>
        <dbReference type="ChEBI" id="CHEBI:15377"/>
        <dbReference type="ChEBI" id="CHEBI:15378"/>
        <dbReference type="ChEBI" id="CHEBI:30616"/>
        <dbReference type="ChEBI" id="CHEBI:43474"/>
        <dbReference type="ChEBI" id="CHEBI:456216"/>
        <dbReference type="EC" id="5.6.2.4"/>
    </reaction>
</comment>
<dbReference type="GO" id="GO:0005524">
    <property type="term" value="F:ATP binding"/>
    <property type="evidence" value="ECO:0007669"/>
    <property type="project" value="UniProtKB-KW"/>
</dbReference>
<keyword evidence="4" id="KW-0067">ATP-binding</keyword>
<evidence type="ECO:0000256" key="5">
    <source>
        <dbReference type="ARBA" id="ARBA00023235"/>
    </source>
</evidence>
<keyword evidence="5" id="KW-0413">Isomerase</keyword>
<evidence type="ECO:0000313" key="11">
    <source>
        <dbReference type="EMBL" id="TXI31964.1"/>
    </source>
</evidence>
<feature type="domain" description="UvrD-like helicase C-terminal" evidence="10">
    <location>
        <begin position="385"/>
        <end position="470"/>
    </location>
</feature>
<dbReference type="EC" id="5.6.2.4" evidence="7"/>